<dbReference type="Proteomes" id="UP000007502">
    <property type="component" value="Segment"/>
</dbReference>
<evidence type="ECO:0000313" key="1">
    <source>
        <dbReference type="EMBL" id="ADX87846.1"/>
    </source>
</evidence>
<dbReference type="GeneID" id="10228509"/>
<dbReference type="RefSeq" id="YP_004250971.1">
    <property type="nucleotide sequence ID" value="NC_015157.1"/>
</dbReference>
<organism evidence="1 2">
    <name type="scientific">Vibrio phage ICP1</name>
    <dbReference type="NCBI Taxonomy" id="979525"/>
    <lineage>
        <taxon>Viruses</taxon>
        <taxon>Duplodnaviria</taxon>
        <taxon>Heunggongvirae</taxon>
        <taxon>Uroviricota</taxon>
        <taxon>Caudoviricetes</taxon>
        <taxon>Mohonavirus</taxon>
        <taxon>Mohonavirus ICP1</taxon>
    </lineage>
</organism>
<sequence>MRTYFGCHGDGTEEISFQDGNESLDEKILVSGIVTPCWYCNGTGEVEDGCCCAAHCSCECICGAWDDYVCDCWEG</sequence>
<name>F1D152_9CAUD</name>
<protein>
    <submittedName>
        <fullName evidence="1">Uncharacterized protein ORF30</fullName>
    </submittedName>
</protein>
<evidence type="ECO:0000313" key="2">
    <source>
        <dbReference type="Proteomes" id="UP000007502"/>
    </source>
</evidence>
<gene>
    <name evidence="1" type="primary">ORF30</name>
</gene>
<dbReference type="KEGG" id="vg:10228509"/>
<dbReference type="EMBL" id="HQ641347">
    <property type="protein sequence ID" value="ADX87846.1"/>
    <property type="molecule type" value="Genomic_DNA"/>
</dbReference>
<proteinExistence type="predicted"/>
<reference evidence="1 2" key="1">
    <citation type="journal article" date="2011" name="MBio">
        <title>Evidence of a dominant lineage of Vibrio cholerae-specific lytic bacteriophages shed by cholera patients over a 10-year period in Dhaka, Bangladesh.</title>
        <authorList>
            <person name="Seed K.D."/>
            <person name="Bodi K.L."/>
            <person name="Kropinski A.M."/>
            <person name="Ackermann H.W."/>
            <person name="Calderwood S.B."/>
            <person name="Qadri F."/>
            <person name="Camilli A."/>
        </authorList>
    </citation>
    <scope>NUCLEOTIDE SEQUENCE [LARGE SCALE GENOMIC DNA]</scope>
</reference>
<keyword evidence="2" id="KW-1185">Reference proteome</keyword>
<accession>F1D152</accession>